<dbReference type="Gene3D" id="2.30.30.1040">
    <property type="match status" value="1"/>
</dbReference>
<proteinExistence type="predicted"/>
<evidence type="ECO:0000313" key="3">
    <source>
        <dbReference type="EMBL" id="KAE8728756.1"/>
    </source>
</evidence>
<dbReference type="InterPro" id="IPR010525">
    <property type="entry name" value="ARF_dom"/>
</dbReference>
<evidence type="ECO:0000259" key="2">
    <source>
        <dbReference type="Pfam" id="PF06507"/>
    </source>
</evidence>
<name>A0A6A3CJ16_HIBSY</name>
<dbReference type="GO" id="GO:0009725">
    <property type="term" value="P:response to hormone"/>
    <property type="evidence" value="ECO:0007669"/>
    <property type="project" value="InterPro"/>
</dbReference>
<evidence type="ECO:0000313" key="4">
    <source>
        <dbReference type="Proteomes" id="UP000436088"/>
    </source>
</evidence>
<gene>
    <name evidence="3" type="ORF">F3Y22_tig00004072pilonHSYRG00094</name>
</gene>
<dbReference type="Proteomes" id="UP000436088">
    <property type="component" value="Unassembled WGS sequence"/>
</dbReference>
<dbReference type="GO" id="GO:0003677">
    <property type="term" value="F:DNA binding"/>
    <property type="evidence" value="ECO:0007669"/>
    <property type="project" value="InterPro"/>
</dbReference>
<reference evidence="3" key="1">
    <citation type="submission" date="2019-09" db="EMBL/GenBank/DDBJ databases">
        <title>Draft genome information of white flower Hibiscus syriacus.</title>
        <authorList>
            <person name="Kim Y.-M."/>
        </authorList>
    </citation>
    <scope>NUCLEOTIDE SEQUENCE [LARGE SCALE GENOMIC DNA]</scope>
    <source>
        <strain evidence="3">YM2019G1</strain>
    </source>
</reference>
<evidence type="ECO:0000256" key="1">
    <source>
        <dbReference type="SAM" id="MobiDB-lite"/>
    </source>
</evidence>
<feature type="region of interest" description="Disordered" evidence="1">
    <location>
        <begin position="1"/>
        <end position="23"/>
    </location>
</feature>
<accession>A0A6A3CJ16</accession>
<dbReference type="GO" id="GO:0005634">
    <property type="term" value="C:nucleus"/>
    <property type="evidence" value="ECO:0007669"/>
    <property type="project" value="InterPro"/>
</dbReference>
<dbReference type="EMBL" id="VEPZ02000247">
    <property type="protein sequence ID" value="KAE8728756.1"/>
    <property type="molecule type" value="Genomic_DNA"/>
</dbReference>
<feature type="region of interest" description="Disordered" evidence="1">
    <location>
        <begin position="272"/>
        <end position="294"/>
    </location>
</feature>
<dbReference type="InterPro" id="IPR044835">
    <property type="entry name" value="ARF_plant"/>
</dbReference>
<dbReference type="AlphaFoldDB" id="A0A6A3CJ16"/>
<dbReference type="Pfam" id="PF06507">
    <property type="entry name" value="ARF_AD"/>
    <property type="match status" value="1"/>
</dbReference>
<dbReference type="PANTHER" id="PTHR31384:SF1">
    <property type="entry name" value="AUXIN RESPONSE FACTOR 9"/>
    <property type="match status" value="1"/>
</dbReference>
<protein>
    <submittedName>
        <fullName evidence="3">Tetratricopeptide repeat-like superfamily protein</fullName>
    </submittedName>
</protein>
<dbReference type="GO" id="GO:0006355">
    <property type="term" value="P:regulation of DNA-templated transcription"/>
    <property type="evidence" value="ECO:0007669"/>
    <property type="project" value="InterPro"/>
</dbReference>
<dbReference type="PANTHER" id="PTHR31384">
    <property type="entry name" value="AUXIN RESPONSE FACTOR 4-RELATED"/>
    <property type="match status" value="1"/>
</dbReference>
<comment type="caution">
    <text evidence="3">The sequence shown here is derived from an EMBL/GenBank/DDBJ whole genome shotgun (WGS) entry which is preliminary data.</text>
</comment>
<sequence length="344" mass="39092">MQQQPRSKISVDQPPAVEHEMKSSFDFDVDEPVAYELKERVQEVETTIFEAKNNVAVSDEFAILKSECIPSRRMDSSEIPWDALFLVEKPPVSSRFSHRKPVKASPEGGRALRVAKPKRHETPENTWKMITEGKSMPLTRHLKKSNMCENHNRDINAEELSDSTTSLKKSETFRDRTNYQPPTELVSSPSPVKPRTSQFIIGLNKYLDALNGKFAVGLRFKMRFEEEDSPERRFSGIIVGVEDFSLHWKDSKWSSLKIEPFVALIPPALAQPNAAKNKRPRPPAENPALHMSTTSSAPWNTGVMHFHDPTQCNISAEAIRNENHGMWHHSPPSSRCGFPRCHET</sequence>
<organism evidence="3 4">
    <name type="scientific">Hibiscus syriacus</name>
    <name type="common">Rose of Sharon</name>
    <dbReference type="NCBI Taxonomy" id="106335"/>
    <lineage>
        <taxon>Eukaryota</taxon>
        <taxon>Viridiplantae</taxon>
        <taxon>Streptophyta</taxon>
        <taxon>Embryophyta</taxon>
        <taxon>Tracheophyta</taxon>
        <taxon>Spermatophyta</taxon>
        <taxon>Magnoliopsida</taxon>
        <taxon>eudicotyledons</taxon>
        <taxon>Gunneridae</taxon>
        <taxon>Pentapetalae</taxon>
        <taxon>rosids</taxon>
        <taxon>malvids</taxon>
        <taxon>Malvales</taxon>
        <taxon>Malvaceae</taxon>
        <taxon>Malvoideae</taxon>
        <taxon>Hibiscus</taxon>
    </lineage>
</organism>
<feature type="domain" description="Auxin response factor" evidence="2">
    <location>
        <begin position="199"/>
        <end position="259"/>
    </location>
</feature>
<keyword evidence="4" id="KW-1185">Reference proteome</keyword>